<evidence type="ECO:0000313" key="2">
    <source>
        <dbReference type="EMBL" id="MFD2465235.1"/>
    </source>
</evidence>
<dbReference type="SUPFAM" id="SSF54593">
    <property type="entry name" value="Glyoxalase/Bleomycin resistance protein/Dihydroxybiphenyl dioxygenase"/>
    <property type="match status" value="1"/>
</dbReference>
<dbReference type="PANTHER" id="PTHR35908:SF1">
    <property type="entry name" value="CONSERVED PROTEIN"/>
    <property type="match status" value="1"/>
</dbReference>
<evidence type="ECO:0000259" key="1">
    <source>
        <dbReference type="Pfam" id="PF18029"/>
    </source>
</evidence>
<dbReference type="RefSeq" id="WP_345407468.1">
    <property type="nucleotide sequence ID" value="NZ_BAABHG010000022.1"/>
</dbReference>
<dbReference type="Gene3D" id="3.10.180.10">
    <property type="entry name" value="2,3-Dihydroxybiphenyl 1,2-Dioxygenase, domain 1"/>
    <property type="match status" value="1"/>
</dbReference>
<protein>
    <submittedName>
        <fullName evidence="2">VOC family protein</fullName>
    </submittedName>
</protein>
<comment type="caution">
    <text evidence="2">The sequence shown here is derived from an EMBL/GenBank/DDBJ whole genome shotgun (WGS) entry which is preliminary data.</text>
</comment>
<organism evidence="2 3">
    <name type="scientific">Amycolatopsis samaneae</name>
    <dbReference type="NCBI Taxonomy" id="664691"/>
    <lineage>
        <taxon>Bacteria</taxon>
        <taxon>Bacillati</taxon>
        <taxon>Actinomycetota</taxon>
        <taxon>Actinomycetes</taxon>
        <taxon>Pseudonocardiales</taxon>
        <taxon>Pseudonocardiaceae</taxon>
        <taxon>Amycolatopsis</taxon>
    </lineage>
</organism>
<dbReference type="CDD" id="cd06587">
    <property type="entry name" value="VOC"/>
    <property type="match status" value="1"/>
</dbReference>
<sequence>MRTRMIAVAFDCHRPEILAAFWRAALGYGTVERWTDEDGTGYVEVKEAGRPSLLFQPVPEGKTVKNRVHLDLAPAELDQRGEVARLEALGATVLAADTAGPWIVLADPEGNEFCVLPRR</sequence>
<dbReference type="Pfam" id="PF18029">
    <property type="entry name" value="Glyoxalase_6"/>
    <property type="match status" value="1"/>
</dbReference>
<reference evidence="3" key="1">
    <citation type="journal article" date="2019" name="Int. J. Syst. Evol. Microbiol.">
        <title>The Global Catalogue of Microorganisms (GCM) 10K type strain sequencing project: providing services to taxonomists for standard genome sequencing and annotation.</title>
        <authorList>
            <consortium name="The Broad Institute Genomics Platform"/>
            <consortium name="The Broad Institute Genome Sequencing Center for Infectious Disease"/>
            <person name="Wu L."/>
            <person name="Ma J."/>
        </authorList>
    </citation>
    <scope>NUCLEOTIDE SEQUENCE [LARGE SCALE GENOMIC DNA]</scope>
    <source>
        <strain evidence="3">CGMCC 4.7643</strain>
    </source>
</reference>
<evidence type="ECO:0000313" key="3">
    <source>
        <dbReference type="Proteomes" id="UP001597419"/>
    </source>
</evidence>
<name>A0ABW5GWI1_9PSEU</name>
<keyword evidence="3" id="KW-1185">Reference proteome</keyword>
<proteinExistence type="predicted"/>
<gene>
    <name evidence="2" type="ORF">ACFSYJ_41915</name>
</gene>
<dbReference type="Proteomes" id="UP001597419">
    <property type="component" value="Unassembled WGS sequence"/>
</dbReference>
<dbReference type="InterPro" id="IPR029068">
    <property type="entry name" value="Glyas_Bleomycin-R_OHBP_Dase"/>
</dbReference>
<dbReference type="PANTHER" id="PTHR35908">
    <property type="entry name" value="HYPOTHETICAL FUSION PROTEIN"/>
    <property type="match status" value="1"/>
</dbReference>
<dbReference type="InterPro" id="IPR041581">
    <property type="entry name" value="Glyoxalase_6"/>
</dbReference>
<feature type="domain" description="Glyoxalase-like" evidence="1">
    <location>
        <begin position="8"/>
        <end position="116"/>
    </location>
</feature>
<dbReference type="EMBL" id="JBHUKU010000029">
    <property type="protein sequence ID" value="MFD2465235.1"/>
    <property type="molecule type" value="Genomic_DNA"/>
</dbReference>
<accession>A0ABW5GWI1</accession>